<evidence type="ECO:0000313" key="2">
    <source>
        <dbReference type="EMBL" id="RCX19069.1"/>
    </source>
</evidence>
<dbReference type="GO" id="GO:0004553">
    <property type="term" value="F:hydrolase activity, hydrolyzing O-glycosyl compounds"/>
    <property type="evidence" value="ECO:0007669"/>
    <property type="project" value="InterPro"/>
</dbReference>
<feature type="domain" description="UDP-N-acetylglucosamine 2-epimerase" evidence="1">
    <location>
        <begin position="22"/>
        <end position="363"/>
    </location>
</feature>
<proteinExistence type="predicted"/>
<dbReference type="PANTHER" id="PTHR43174:SF3">
    <property type="entry name" value="UDP-N-ACETYLGLUCOSAMINE 2-EPIMERASE"/>
    <property type="match status" value="1"/>
</dbReference>
<dbReference type="InterPro" id="IPR003331">
    <property type="entry name" value="UDP_GlcNAc_Epimerase_2_dom"/>
</dbReference>
<dbReference type="InterPro" id="IPR029767">
    <property type="entry name" value="WecB-like"/>
</dbReference>
<dbReference type="NCBIfam" id="TIGR03568">
    <property type="entry name" value="NeuC_NnaA"/>
    <property type="match status" value="1"/>
</dbReference>
<dbReference type="PANTHER" id="PTHR43174">
    <property type="entry name" value="UDP-N-ACETYLGLUCOSAMINE 2-EPIMERASE"/>
    <property type="match status" value="1"/>
</dbReference>
<dbReference type="InterPro" id="IPR020004">
    <property type="entry name" value="UDP-GlcNAc_Epase"/>
</dbReference>
<sequence length="380" mass="42671">MKKVMVVTGTRADYGIYYPLLKAIQEASDLKLELLVTGMHLHPHYGNTIDFIKADGFQISAKVETDIEANHAGMAKSIGLGIVGMTEVFQSVKPDCVVVLGDRGEMLAATISSVYLNIPTLHLHGGEVSGSVDESVRHAISKLAHLHLTATKASRERLIKMGEDPWRVQVVGAPRLELIMKIELPKMNDVKVKYGLDFTEDYGLLIYHPVTTAKKSVEKELASIFQAIREEKMPFICVMPNSDAGSEDIENFYRQFNKDSGIYKIVSFEHYDYLSVLKNAFVMVGNSSSGIIEAASFKVPVINIGTRQFRREKSSNTIDINADYDELKAALFKVRSKEFQEQLEMVENVYYQEDTSGKILRVIRELVDYGEKLIQKTISY</sequence>
<reference evidence="2 3" key="1">
    <citation type="submission" date="2018-07" db="EMBL/GenBank/DDBJ databases">
        <title>Genomic Encyclopedia of Type Strains, Phase III (KMG-III): the genomes of soil and plant-associated and newly described type strains.</title>
        <authorList>
            <person name="Whitman W."/>
        </authorList>
    </citation>
    <scope>NUCLEOTIDE SEQUENCE [LARGE SCALE GENOMIC DNA]</scope>
    <source>
        <strain evidence="2 3">CECT 8333</strain>
    </source>
</reference>
<dbReference type="Pfam" id="PF02350">
    <property type="entry name" value="Epimerase_2"/>
    <property type="match status" value="1"/>
</dbReference>
<comment type="caution">
    <text evidence="2">The sequence shown here is derived from an EMBL/GenBank/DDBJ whole genome shotgun (WGS) entry which is preliminary data.</text>
</comment>
<dbReference type="EMBL" id="QPJW01000005">
    <property type="protein sequence ID" value="RCX19069.1"/>
    <property type="molecule type" value="Genomic_DNA"/>
</dbReference>
<dbReference type="AlphaFoldDB" id="A0A369BC18"/>
<protein>
    <submittedName>
        <fullName evidence="2">GDP/UDP-N,N'-diacetylbacillosamine 2-epimerase (Hydrolysing)</fullName>
    </submittedName>
</protein>
<accession>A0A369BC18</accession>
<dbReference type="SUPFAM" id="SSF53756">
    <property type="entry name" value="UDP-Glycosyltransferase/glycogen phosphorylase"/>
    <property type="match status" value="1"/>
</dbReference>
<keyword evidence="3" id="KW-1185">Reference proteome</keyword>
<dbReference type="Proteomes" id="UP000253090">
    <property type="component" value="Unassembled WGS sequence"/>
</dbReference>
<dbReference type="OrthoDB" id="9803238at2"/>
<organism evidence="2 3">
    <name type="scientific">Fontibacillus phaseoli</name>
    <dbReference type="NCBI Taxonomy" id="1416533"/>
    <lineage>
        <taxon>Bacteria</taxon>
        <taxon>Bacillati</taxon>
        <taxon>Bacillota</taxon>
        <taxon>Bacilli</taxon>
        <taxon>Bacillales</taxon>
        <taxon>Paenibacillaceae</taxon>
        <taxon>Fontibacillus</taxon>
    </lineage>
</organism>
<dbReference type="RefSeq" id="WP_114497222.1">
    <property type="nucleotide sequence ID" value="NZ_QPJW01000005.1"/>
</dbReference>
<gene>
    <name evidence="2" type="ORF">DFP94_10585</name>
</gene>
<evidence type="ECO:0000313" key="3">
    <source>
        <dbReference type="Proteomes" id="UP000253090"/>
    </source>
</evidence>
<evidence type="ECO:0000259" key="1">
    <source>
        <dbReference type="Pfam" id="PF02350"/>
    </source>
</evidence>
<dbReference type="CDD" id="cd03786">
    <property type="entry name" value="GTB_UDP-GlcNAc_2-Epimerase"/>
    <property type="match status" value="1"/>
</dbReference>
<dbReference type="Gene3D" id="3.40.50.2000">
    <property type="entry name" value="Glycogen Phosphorylase B"/>
    <property type="match status" value="2"/>
</dbReference>
<dbReference type="GO" id="GO:0006047">
    <property type="term" value="P:UDP-N-acetylglucosamine metabolic process"/>
    <property type="evidence" value="ECO:0007669"/>
    <property type="project" value="InterPro"/>
</dbReference>
<name>A0A369BC18_9BACL</name>